<evidence type="ECO:0000313" key="4">
    <source>
        <dbReference type="EMBL" id="OCA85264.1"/>
    </source>
</evidence>
<keyword evidence="1 2" id="KW-0732">Signal</keyword>
<feature type="domain" description="SLH" evidence="3">
    <location>
        <begin position="143"/>
        <end position="206"/>
    </location>
</feature>
<evidence type="ECO:0000256" key="2">
    <source>
        <dbReference type="SAM" id="SignalP"/>
    </source>
</evidence>
<dbReference type="PROSITE" id="PS51272">
    <property type="entry name" value="SLH"/>
    <property type="match status" value="2"/>
</dbReference>
<comment type="caution">
    <text evidence="4">The sequence shown here is derived from an EMBL/GenBank/DDBJ whole genome shotgun (WGS) entry which is preliminary data.</text>
</comment>
<dbReference type="InterPro" id="IPR001119">
    <property type="entry name" value="SLH_dom"/>
</dbReference>
<reference evidence="5" key="1">
    <citation type="submission" date="2016-05" db="EMBL/GenBank/DDBJ databases">
        <authorList>
            <person name="Liu B."/>
            <person name="Wang J."/>
            <person name="Zhu Y."/>
            <person name="Liu G."/>
            <person name="Chen Q."/>
            <person name="Chen Z."/>
            <person name="Lan J."/>
            <person name="Che J."/>
            <person name="Ge C."/>
            <person name="Shi H."/>
            <person name="Pan Z."/>
            <person name="Liu X."/>
        </authorList>
    </citation>
    <scope>NUCLEOTIDE SEQUENCE [LARGE SCALE GENOMIC DNA]</scope>
    <source>
        <strain evidence="5">FJAT-27215</strain>
    </source>
</reference>
<keyword evidence="5" id="KW-1185">Reference proteome</keyword>
<accession>A0A1B9AMW9</accession>
<dbReference type="RefSeq" id="WP_065411232.1">
    <property type="nucleotide sequence ID" value="NZ_MAYT01000027.1"/>
</dbReference>
<evidence type="ECO:0000259" key="3">
    <source>
        <dbReference type="PROSITE" id="PS51272"/>
    </source>
</evidence>
<feature type="chain" id="PRO_5008622096" description="SLH domain-containing protein" evidence="2">
    <location>
        <begin position="27"/>
        <end position="333"/>
    </location>
</feature>
<protein>
    <recommendedName>
        <fullName evidence="3">SLH domain-containing protein</fullName>
    </recommendedName>
</protein>
<dbReference type="AlphaFoldDB" id="A0A1B9AMW9"/>
<dbReference type="Pfam" id="PF00395">
    <property type="entry name" value="SLH"/>
    <property type="match status" value="3"/>
</dbReference>
<sequence>MNKYSLFTAVTAATATISSLAVPVSAASNHSFTDVGRQYEDAISFLYELDVINGTSATRFGTNQTLTRGDAAVVLANMLMLDTENAPDAGFKDLNVRVKGSVNALAKVGIISGVTKTEFKPGETLSRGAMAKLLVKTYELEKYAKQTPFTDVGGVFKPYIEALYGTGVTSGKTHSSYGTNLNITRGEFANLLYKTFFFVVGKETFYIPWVANVQVISATQTKVNLTEAVPKEYPKEYIAEDVMVWLQFNVQYSNGIVVEFDPASYSLTADRKALVINHTNLSLAGKKGTMIIKDLKAKTKASFDFTAVKTSSSKNVDSSFAYTDGLPGTQATK</sequence>
<organism evidence="4 5">
    <name type="scientific">Pseudobacillus wudalianchiensis</name>
    <dbReference type="NCBI Taxonomy" id="1743143"/>
    <lineage>
        <taxon>Bacteria</taxon>
        <taxon>Bacillati</taxon>
        <taxon>Bacillota</taxon>
        <taxon>Bacilli</taxon>
        <taxon>Bacillales</taxon>
        <taxon>Bacillaceae</taxon>
        <taxon>Pseudobacillus</taxon>
    </lineage>
</organism>
<name>A0A1B9AMW9_9BACI</name>
<dbReference type="EMBL" id="MAYT01000027">
    <property type="protein sequence ID" value="OCA85264.1"/>
    <property type="molecule type" value="Genomic_DNA"/>
</dbReference>
<feature type="domain" description="SLH" evidence="3">
    <location>
        <begin position="26"/>
        <end position="89"/>
    </location>
</feature>
<feature type="signal peptide" evidence="2">
    <location>
        <begin position="1"/>
        <end position="26"/>
    </location>
</feature>
<dbReference type="Proteomes" id="UP000092578">
    <property type="component" value="Unassembled WGS sequence"/>
</dbReference>
<evidence type="ECO:0000313" key="5">
    <source>
        <dbReference type="Proteomes" id="UP000092578"/>
    </source>
</evidence>
<evidence type="ECO:0000256" key="1">
    <source>
        <dbReference type="ARBA" id="ARBA00022729"/>
    </source>
</evidence>
<proteinExistence type="predicted"/>
<gene>
    <name evidence="4" type="ORF">A8F95_11375</name>
</gene>